<reference evidence="1 2" key="1">
    <citation type="submission" date="2008-07" db="EMBL/GenBank/DDBJ databases">
        <authorList>
            <person name="El-Sayed N."/>
            <person name="Caler E."/>
            <person name="Inman J."/>
            <person name="Amedeo P."/>
            <person name="Hass B."/>
            <person name="Wortman J."/>
        </authorList>
    </citation>
    <scope>NUCLEOTIDE SEQUENCE [LARGE SCALE GENOMIC DNA]</scope>
    <source>
        <strain evidence="2">ATCC 50983 / TXsc</strain>
    </source>
</reference>
<evidence type="ECO:0000313" key="2">
    <source>
        <dbReference type="Proteomes" id="UP000007800"/>
    </source>
</evidence>
<dbReference type="GeneID" id="9063396"/>
<dbReference type="RefSeq" id="XP_002784542.1">
    <property type="nucleotide sequence ID" value="XM_002784496.1"/>
</dbReference>
<proteinExistence type="predicted"/>
<dbReference type="EMBL" id="GG673027">
    <property type="protein sequence ID" value="EER16338.1"/>
    <property type="molecule type" value="Genomic_DNA"/>
</dbReference>
<dbReference type="InParanoid" id="C5KGS0"/>
<accession>C5KGS0</accession>
<organism evidence="2">
    <name type="scientific">Perkinsus marinus (strain ATCC 50983 / TXsc)</name>
    <dbReference type="NCBI Taxonomy" id="423536"/>
    <lineage>
        <taxon>Eukaryota</taxon>
        <taxon>Sar</taxon>
        <taxon>Alveolata</taxon>
        <taxon>Perkinsozoa</taxon>
        <taxon>Perkinsea</taxon>
        <taxon>Perkinsida</taxon>
        <taxon>Perkinsidae</taxon>
        <taxon>Perkinsus</taxon>
    </lineage>
</organism>
<evidence type="ECO:0000313" key="1">
    <source>
        <dbReference type="EMBL" id="EER16338.1"/>
    </source>
</evidence>
<dbReference type="Proteomes" id="UP000007800">
    <property type="component" value="Unassembled WGS sequence"/>
</dbReference>
<keyword evidence="2" id="KW-1185">Reference proteome</keyword>
<sequence length="192" mass="21371">MSSNRARGTCKMMLAKLEMGEIVEIAKSRGIRVTSVVMNGREVKPTTAQLLRAMYRLETVYIEENFTAPDWGKKWLRGPLAVDEQNQAVDLRECKVVDVPRNPDEEEDAGNPSSPCPLAASKCLTILGPVNRAGYPYSGVFLHTIRQHTGVKPRRSIDVVSVGACTKVKDVWRYYQPFHSPNVSLIGIISIL</sequence>
<protein>
    <submittedName>
        <fullName evidence="1">Uncharacterized protein</fullName>
    </submittedName>
</protein>
<gene>
    <name evidence="1" type="ORF">Pmar_PMAR029471</name>
</gene>
<name>C5KGS0_PERM5</name>
<dbReference type="AlphaFoldDB" id="C5KGS0"/>